<dbReference type="STRING" id="4536.A0A0E0J6H6"/>
<proteinExistence type="predicted"/>
<dbReference type="OMA" id="KIWALAG"/>
<dbReference type="HOGENOM" id="CLU_1392113_0_0_1"/>
<evidence type="ECO:0000313" key="2">
    <source>
        <dbReference type="Proteomes" id="UP000006591"/>
    </source>
</evidence>
<dbReference type="Gramene" id="ONIVA12G02060.1">
    <property type="protein sequence ID" value="ONIVA12G02060.1"/>
    <property type="gene ID" value="ONIVA12G02060"/>
</dbReference>
<protein>
    <submittedName>
        <fullName evidence="1">Uncharacterized protein</fullName>
    </submittedName>
</protein>
<reference evidence="1" key="2">
    <citation type="submission" date="2018-04" db="EMBL/GenBank/DDBJ databases">
        <title>OnivRS2 (Oryza nivara Reference Sequence Version 2).</title>
        <authorList>
            <person name="Zhang J."/>
            <person name="Kudrna D."/>
            <person name="Lee S."/>
            <person name="Talag J."/>
            <person name="Rajasekar S."/>
            <person name="Welchert J."/>
            <person name="Hsing Y.-I."/>
            <person name="Wing R.A."/>
        </authorList>
    </citation>
    <scope>NUCLEOTIDE SEQUENCE [LARGE SCALE GENOMIC DNA]</scope>
    <source>
        <strain evidence="1">SL10</strain>
    </source>
</reference>
<name>A0A0E0J6H6_ORYNI</name>
<dbReference type="EnsemblPlants" id="ONIVA12G02060.1">
    <property type="protein sequence ID" value="ONIVA12G02060.1"/>
    <property type="gene ID" value="ONIVA12G02060"/>
</dbReference>
<accession>A0A0E0J6H6</accession>
<reference evidence="1" key="1">
    <citation type="submission" date="2015-04" db="UniProtKB">
        <authorList>
            <consortium name="EnsemblPlants"/>
        </authorList>
    </citation>
    <scope>IDENTIFICATION</scope>
    <source>
        <strain evidence="1">SL10</strain>
    </source>
</reference>
<evidence type="ECO:0000313" key="1">
    <source>
        <dbReference type="EnsemblPlants" id="ONIVA12G02060.1"/>
    </source>
</evidence>
<sequence length="200" mass="22412">MAEAEPIQDAGRMEAMRAWHLRQLLSRLEILQAHSAPAFPGVACHRLLQLGHGLARRGDSAEPTVPVRILLHYSIHGNGSGSATALTLKNMIANLINKLLQEVGVQFYAPPTNVRPQALANDLMSFFLQWWDQTTSVKEAPKKALCSLTLLVAWEIWNEKNRRTFQHKELPPSGLLTKIKDEAKIWALAGAHHLRNWLVP</sequence>
<dbReference type="eggNOG" id="ENOG502R4N5">
    <property type="taxonomic scope" value="Eukaryota"/>
</dbReference>
<keyword evidence="2" id="KW-1185">Reference proteome</keyword>
<organism evidence="1">
    <name type="scientific">Oryza nivara</name>
    <name type="common">Indian wild rice</name>
    <name type="synonym">Oryza sativa f. spontanea</name>
    <dbReference type="NCBI Taxonomy" id="4536"/>
    <lineage>
        <taxon>Eukaryota</taxon>
        <taxon>Viridiplantae</taxon>
        <taxon>Streptophyta</taxon>
        <taxon>Embryophyta</taxon>
        <taxon>Tracheophyta</taxon>
        <taxon>Spermatophyta</taxon>
        <taxon>Magnoliopsida</taxon>
        <taxon>Liliopsida</taxon>
        <taxon>Poales</taxon>
        <taxon>Poaceae</taxon>
        <taxon>BOP clade</taxon>
        <taxon>Oryzoideae</taxon>
        <taxon>Oryzeae</taxon>
        <taxon>Oryzinae</taxon>
        <taxon>Oryza</taxon>
    </lineage>
</organism>
<dbReference type="AlphaFoldDB" id="A0A0E0J6H6"/>
<dbReference type="Proteomes" id="UP000006591">
    <property type="component" value="Chromosome 12"/>
</dbReference>